<evidence type="ECO:0000313" key="4">
    <source>
        <dbReference type="Proteomes" id="UP000624404"/>
    </source>
</evidence>
<keyword evidence="4" id="KW-1185">Reference proteome</keyword>
<evidence type="ECO:0000313" key="3">
    <source>
        <dbReference type="EMBL" id="CAD6439787.1"/>
    </source>
</evidence>
<dbReference type="OrthoDB" id="3547629at2759"/>
<gene>
    <name evidence="3" type="ORF">SCLTRI_LOCUS429</name>
</gene>
<name>A0A8H2VLK8_9HELO</name>
<dbReference type="EMBL" id="CAJHIA010000002">
    <property type="protein sequence ID" value="CAD6439787.1"/>
    <property type="molecule type" value="Genomic_DNA"/>
</dbReference>
<feature type="compositionally biased region" description="Basic and acidic residues" evidence="1">
    <location>
        <begin position="269"/>
        <end position="281"/>
    </location>
</feature>
<feature type="transmembrane region" description="Helical" evidence="2">
    <location>
        <begin position="187"/>
        <end position="208"/>
    </location>
</feature>
<feature type="region of interest" description="Disordered" evidence="1">
    <location>
        <begin position="470"/>
        <end position="516"/>
    </location>
</feature>
<accession>A0A8H2VLK8</accession>
<sequence>MAANRARSDLTAREQSVNSFVNPLPQKGTFTQDYSNNLVLKDGSTINLTWTSNYIVTFLTISQVLNCAGGELGCNSNFTLLRESSLQLTIQSTNLTYTIESIPKSPNIALWTVDSSPYNLSESNIFYFTIHNGSTRNFIASFTSRYFNISTSNDIPRMTDAARSLSTKRHEIADPVPTIDLPVGAEIGIGLGIGVVSCVVVLAVALLFRCIRRSRYRRHASKNSPTNIVDAGDNLRVSRGSWVQALGMRQNTSDEESISQYRWTSPDDVTPRYEPPDSRREMGILDEVRLENPEESIHNQNNQNSNPSSNIHLAPVGGAASHFIDDCCGSWTSSPSYIFQVPGDASCNFQHHQNFPVPAANLESIPSQYIHQLERYMLRKNSIEIQHPLPTYAPWLHHELINRSNSIGSIQQTPTQFQSRYEAKEKQEFKPNANKLRVLKEGYTTSHSTNHELSVSTHTQVPRIKQILEITPKRKSKENAPQQTSQLMSPSVLETLKREKPTSLRAELEPGATHEATYEKQYQNPEQEKYQLPHPLKSHPQAQLLPPPQTKSSIQNPTLILPLVGQCHSEPSM</sequence>
<proteinExistence type="predicted"/>
<comment type="caution">
    <text evidence="3">The sequence shown here is derived from an EMBL/GenBank/DDBJ whole genome shotgun (WGS) entry which is preliminary data.</text>
</comment>
<organism evidence="3 4">
    <name type="scientific">Sclerotinia trifoliorum</name>
    <dbReference type="NCBI Taxonomy" id="28548"/>
    <lineage>
        <taxon>Eukaryota</taxon>
        <taxon>Fungi</taxon>
        <taxon>Dikarya</taxon>
        <taxon>Ascomycota</taxon>
        <taxon>Pezizomycotina</taxon>
        <taxon>Leotiomycetes</taxon>
        <taxon>Helotiales</taxon>
        <taxon>Sclerotiniaceae</taxon>
        <taxon>Sclerotinia</taxon>
    </lineage>
</organism>
<keyword evidence="2" id="KW-0812">Transmembrane</keyword>
<feature type="compositionally biased region" description="Basic and acidic residues" evidence="1">
    <location>
        <begin position="495"/>
        <end position="508"/>
    </location>
</feature>
<reference evidence="3" key="1">
    <citation type="submission" date="2020-10" db="EMBL/GenBank/DDBJ databases">
        <authorList>
            <person name="Kusch S."/>
        </authorList>
    </citation>
    <scope>NUCLEOTIDE SEQUENCE</scope>
    <source>
        <strain evidence="3">SwB9</strain>
    </source>
</reference>
<feature type="region of interest" description="Disordered" evidence="1">
    <location>
        <begin position="246"/>
        <end position="281"/>
    </location>
</feature>
<evidence type="ECO:0000256" key="2">
    <source>
        <dbReference type="SAM" id="Phobius"/>
    </source>
</evidence>
<keyword evidence="2" id="KW-0472">Membrane</keyword>
<keyword evidence="2" id="KW-1133">Transmembrane helix</keyword>
<feature type="compositionally biased region" description="Polar residues" evidence="1">
    <location>
        <begin position="479"/>
        <end position="489"/>
    </location>
</feature>
<protein>
    <submittedName>
        <fullName evidence="3">D80d03a5-df61-43f8-a9e8-b0a8f4e82a95-CDS</fullName>
    </submittedName>
</protein>
<dbReference type="Proteomes" id="UP000624404">
    <property type="component" value="Unassembled WGS sequence"/>
</dbReference>
<evidence type="ECO:0000256" key="1">
    <source>
        <dbReference type="SAM" id="MobiDB-lite"/>
    </source>
</evidence>
<dbReference type="AlphaFoldDB" id="A0A8H2VLK8"/>